<reference evidence="6 7" key="1">
    <citation type="submission" date="2019-03" db="EMBL/GenBank/DDBJ databases">
        <title>Genomic Encyclopedia of Type Strains, Phase III (KMG-III): the genomes of soil and plant-associated and newly described type strains.</title>
        <authorList>
            <person name="Whitman W."/>
        </authorList>
    </citation>
    <scope>NUCLEOTIDE SEQUENCE [LARGE SCALE GENOMIC DNA]</scope>
    <source>
        <strain evidence="6 7">CECT 8283</strain>
    </source>
</reference>
<proteinExistence type="inferred from homology"/>
<organism evidence="6 7">
    <name type="scientific">Tenacibaculum caenipelagi</name>
    <dbReference type="NCBI Taxonomy" id="1325435"/>
    <lineage>
        <taxon>Bacteria</taxon>
        <taxon>Pseudomonadati</taxon>
        <taxon>Bacteroidota</taxon>
        <taxon>Flavobacteriia</taxon>
        <taxon>Flavobacteriales</taxon>
        <taxon>Flavobacteriaceae</taxon>
        <taxon>Tenacibaculum</taxon>
    </lineage>
</organism>
<feature type="compositionally biased region" description="Basic and acidic residues" evidence="5">
    <location>
        <begin position="34"/>
        <end position="45"/>
    </location>
</feature>
<comment type="similarity">
    <text evidence="1 3 4">Belongs to the GrpE family.</text>
</comment>
<evidence type="ECO:0000256" key="1">
    <source>
        <dbReference type="ARBA" id="ARBA00009054"/>
    </source>
</evidence>
<dbReference type="Gene3D" id="3.90.20.20">
    <property type="match status" value="1"/>
</dbReference>
<dbReference type="GO" id="GO:0006457">
    <property type="term" value="P:protein folding"/>
    <property type="evidence" value="ECO:0007669"/>
    <property type="project" value="InterPro"/>
</dbReference>
<dbReference type="SUPFAM" id="SSF51064">
    <property type="entry name" value="Head domain of nucleotide exchange factor GrpE"/>
    <property type="match status" value="1"/>
</dbReference>
<sequence>MKRFTMSKDQYTKEDEINDAVKNGELGENQEETQENKEVEAKEEPTAEELIQAEKDKYLRLFAEFENYKKRTSKERIELFKTASQELMTALLPIMDDFDRGLAEIKKSEDTELFKGMELINNKFKSTLTQKGLTEIEVKPGDDFDAEIHDAITQIPAPTDDLKGKIIDCVEKGYKLGDKIIRHPKVVMGQA</sequence>
<dbReference type="GO" id="GO:0042803">
    <property type="term" value="F:protein homodimerization activity"/>
    <property type="evidence" value="ECO:0007669"/>
    <property type="project" value="InterPro"/>
</dbReference>
<dbReference type="PRINTS" id="PR00773">
    <property type="entry name" value="GRPEPROTEIN"/>
</dbReference>
<evidence type="ECO:0000256" key="3">
    <source>
        <dbReference type="HAMAP-Rule" id="MF_01151"/>
    </source>
</evidence>
<keyword evidence="2 3" id="KW-0143">Chaperone</keyword>
<protein>
    <recommendedName>
        <fullName evidence="3">Protein GrpE</fullName>
    </recommendedName>
    <alternativeName>
        <fullName evidence="3">HSP-70 cofactor</fullName>
    </alternativeName>
</protein>
<dbReference type="GO" id="GO:0051087">
    <property type="term" value="F:protein-folding chaperone binding"/>
    <property type="evidence" value="ECO:0007669"/>
    <property type="project" value="InterPro"/>
</dbReference>
<dbReference type="Gene3D" id="2.30.22.10">
    <property type="entry name" value="Head domain of nucleotide exchange factor GrpE"/>
    <property type="match status" value="1"/>
</dbReference>
<keyword evidence="7" id="KW-1185">Reference proteome</keyword>
<dbReference type="InterPro" id="IPR013805">
    <property type="entry name" value="GrpE_CC"/>
</dbReference>
<evidence type="ECO:0000256" key="4">
    <source>
        <dbReference type="RuleBase" id="RU004478"/>
    </source>
</evidence>
<dbReference type="GO" id="GO:0051082">
    <property type="term" value="F:unfolded protein binding"/>
    <property type="evidence" value="ECO:0007669"/>
    <property type="project" value="TreeGrafter"/>
</dbReference>
<dbReference type="EMBL" id="SNYH01000001">
    <property type="protein sequence ID" value="TDQ29709.1"/>
    <property type="molecule type" value="Genomic_DNA"/>
</dbReference>
<dbReference type="AlphaFoldDB" id="A0A4R6TN54"/>
<name>A0A4R6TN54_9FLAO</name>
<keyword evidence="3" id="KW-0963">Cytoplasm</keyword>
<dbReference type="CDD" id="cd00446">
    <property type="entry name" value="GrpE"/>
    <property type="match status" value="1"/>
</dbReference>
<dbReference type="Proteomes" id="UP000295390">
    <property type="component" value="Unassembled WGS sequence"/>
</dbReference>
<dbReference type="GO" id="GO:0000774">
    <property type="term" value="F:adenyl-nucleotide exchange factor activity"/>
    <property type="evidence" value="ECO:0007669"/>
    <property type="project" value="InterPro"/>
</dbReference>
<comment type="subcellular location">
    <subcellularLocation>
        <location evidence="3">Cytoplasm</location>
    </subcellularLocation>
</comment>
<dbReference type="PANTHER" id="PTHR21237">
    <property type="entry name" value="GRPE PROTEIN"/>
    <property type="match status" value="1"/>
</dbReference>
<dbReference type="InterPro" id="IPR000740">
    <property type="entry name" value="GrpE"/>
</dbReference>
<dbReference type="SUPFAM" id="SSF58014">
    <property type="entry name" value="Coiled-coil domain of nucleotide exchange factor GrpE"/>
    <property type="match status" value="1"/>
</dbReference>
<evidence type="ECO:0000313" key="7">
    <source>
        <dbReference type="Proteomes" id="UP000295390"/>
    </source>
</evidence>
<evidence type="ECO:0000313" key="6">
    <source>
        <dbReference type="EMBL" id="TDQ29709.1"/>
    </source>
</evidence>
<comment type="function">
    <text evidence="3">Participates actively in the response to hyperosmotic and heat shock by preventing the aggregation of stress-denatured proteins, in association with DnaK and GrpE. It is the nucleotide exchange factor for DnaK and may function as a thermosensor. Unfolded proteins bind initially to DnaJ; upon interaction with the DnaJ-bound protein, DnaK hydrolyzes its bound ATP, resulting in the formation of a stable complex. GrpE releases ADP from DnaK; ATP binding to DnaK triggers the release of the substrate protein, thus completing the reaction cycle. Several rounds of ATP-dependent interactions between DnaJ, DnaK and GrpE are required for fully efficient folding.</text>
</comment>
<dbReference type="Pfam" id="PF01025">
    <property type="entry name" value="GrpE"/>
    <property type="match status" value="1"/>
</dbReference>
<gene>
    <name evidence="3" type="primary">grpE</name>
    <name evidence="6" type="ORF">DFQ07_0029</name>
</gene>
<feature type="region of interest" description="Disordered" evidence="5">
    <location>
        <begin position="1"/>
        <end position="48"/>
    </location>
</feature>
<accession>A0A4R6TN54</accession>
<evidence type="ECO:0000256" key="5">
    <source>
        <dbReference type="SAM" id="MobiDB-lite"/>
    </source>
</evidence>
<dbReference type="HAMAP" id="MF_01151">
    <property type="entry name" value="GrpE"/>
    <property type="match status" value="1"/>
</dbReference>
<dbReference type="InterPro" id="IPR009012">
    <property type="entry name" value="GrpE_head"/>
</dbReference>
<evidence type="ECO:0000256" key="2">
    <source>
        <dbReference type="ARBA" id="ARBA00023186"/>
    </source>
</evidence>
<dbReference type="GO" id="GO:0005737">
    <property type="term" value="C:cytoplasm"/>
    <property type="evidence" value="ECO:0007669"/>
    <property type="project" value="UniProtKB-SubCell"/>
</dbReference>
<comment type="subunit">
    <text evidence="3">Homodimer.</text>
</comment>
<comment type="caution">
    <text evidence="6">The sequence shown here is derived from an EMBL/GenBank/DDBJ whole genome shotgun (WGS) entry which is preliminary data.</text>
</comment>
<dbReference type="PANTHER" id="PTHR21237:SF23">
    <property type="entry name" value="GRPE PROTEIN HOMOLOG, MITOCHONDRIAL"/>
    <property type="match status" value="1"/>
</dbReference>
<keyword evidence="3" id="KW-0346">Stress response</keyword>
<dbReference type="RefSeq" id="WP_243743902.1">
    <property type="nucleotide sequence ID" value="NZ_SNYH01000001.1"/>
</dbReference>